<dbReference type="Pfam" id="PF00300">
    <property type="entry name" value="His_Phos_1"/>
    <property type="match status" value="1"/>
</dbReference>
<dbReference type="Proteomes" id="UP000293719">
    <property type="component" value="Chromosome"/>
</dbReference>
<dbReference type="GO" id="GO:0016791">
    <property type="term" value="F:phosphatase activity"/>
    <property type="evidence" value="ECO:0007669"/>
    <property type="project" value="TreeGrafter"/>
</dbReference>
<feature type="active site" description="Tele-phosphohistidine intermediate" evidence="1">
    <location>
        <position position="12"/>
    </location>
</feature>
<evidence type="ECO:0000256" key="1">
    <source>
        <dbReference type="PIRSR" id="PIRSR613078-1"/>
    </source>
</evidence>
<keyword evidence="4" id="KW-1185">Reference proteome</keyword>
<reference evidence="3 4" key="1">
    <citation type="journal article" date="2017" name="Int. J. Syst. Evol. Microbiol.">
        <title>Roseitalea porphyridii gen. nov., sp. nov., isolated from a red alga, and reclassification of Hoeflea suaedae Chung et al. 2013 as Pseudohoeflea suaedae gen. nov., comb. nov.</title>
        <authorList>
            <person name="Hyeon J.W."/>
            <person name="Jeong S.E."/>
            <person name="Baek K."/>
            <person name="Jeon C.O."/>
        </authorList>
    </citation>
    <scope>NUCLEOTIDE SEQUENCE [LARGE SCALE GENOMIC DNA]</scope>
    <source>
        <strain evidence="3 4">MA7-20</strain>
    </source>
</reference>
<dbReference type="GO" id="GO:0005737">
    <property type="term" value="C:cytoplasm"/>
    <property type="evidence" value="ECO:0007669"/>
    <property type="project" value="TreeGrafter"/>
</dbReference>
<dbReference type="OrthoDB" id="9781415at2"/>
<dbReference type="InterPro" id="IPR029033">
    <property type="entry name" value="His_PPase_superfam"/>
</dbReference>
<evidence type="ECO:0000313" key="4">
    <source>
        <dbReference type="Proteomes" id="UP000293719"/>
    </source>
</evidence>
<evidence type="ECO:0000313" key="3">
    <source>
        <dbReference type="EMBL" id="QBK29968.1"/>
    </source>
</evidence>
<gene>
    <name evidence="3" type="ORF">E0E05_04735</name>
</gene>
<dbReference type="GeneID" id="90766594"/>
<dbReference type="CDD" id="cd07067">
    <property type="entry name" value="HP_PGM_like"/>
    <property type="match status" value="1"/>
</dbReference>
<sequence length="196" mass="22032">MKPAHPFYMIRHGETDWNRAQRFQGQMDIPVNARGLRQAAAYADLLRAERADWAGWRFVASPLSRTRTTMQTLREALGLDAHAYDVDRDLMEVTFGDWEGFTLAELEPDHPDLVAARAADKWSFVAPGGESYAMATERVRGFLERLAAPSVIVTHGGIIRGTRHLIEGIDGDSAVRGHVPQDNVYRFDGERAGWLR</sequence>
<dbReference type="InterPro" id="IPR001345">
    <property type="entry name" value="PG/BPGM_mutase_AS"/>
</dbReference>
<dbReference type="SMART" id="SM00855">
    <property type="entry name" value="PGAM"/>
    <property type="match status" value="1"/>
</dbReference>
<dbReference type="EMBL" id="CP036532">
    <property type="protein sequence ID" value="QBK29968.1"/>
    <property type="molecule type" value="Genomic_DNA"/>
</dbReference>
<feature type="binding site" evidence="2">
    <location>
        <begin position="11"/>
        <end position="18"/>
    </location>
    <ligand>
        <name>substrate</name>
    </ligand>
</feature>
<dbReference type="InterPro" id="IPR050275">
    <property type="entry name" value="PGM_Phosphatase"/>
</dbReference>
<evidence type="ECO:0000256" key="2">
    <source>
        <dbReference type="PIRSR" id="PIRSR613078-2"/>
    </source>
</evidence>
<dbReference type="SUPFAM" id="SSF53254">
    <property type="entry name" value="Phosphoglycerate mutase-like"/>
    <property type="match status" value="1"/>
</dbReference>
<feature type="binding site" evidence="2">
    <location>
        <position position="65"/>
    </location>
    <ligand>
        <name>substrate</name>
    </ligand>
</feature>
<accession>A0A4V1A3Q8</accession>
<proteinExistence type="predicted"/>
<dbReference type="KEGG" id="rpod:E0E05_04735"/>
<name>A0A4V1A3Q8_9HYPH</name>
<dbReference type="PANTHER" id="PTHR48100:SF59">
    <property type="entry name" value="ADENOSYLCOBALAMIN_ALPHA-RIBAZOLE PHOSPHATASE"/>
    <property type="match status" value="1"/>
</dbReference>
<dbReference type="Gene3D" id="3.40.50.1240">
    <property type="entry name" value="Phosphoglycerate mutase-like"/>
    <property type="match status" value="1"/>
</dbReference>
<dbReference type="InterPro" id="IPR013078">
    <property type="entry name" value="His_Pase_superF_clade-1"/>
</dbReference>
<dbReference type="PANTHER" id="PTHR48100">
    <property type="entry name" value="BROAD-SPECIFICITY PHOSPHATASE YOR283W-RELATED"/>
    <property type="match status" value="1"/>
</dbReference>
<protein>
    <submittedName>
        <fullName evidence="3">Histidine phosphatase family protein</fullName>
    </submittedName>
</protein>
<organism evidence="3 4">
    <name type="scientific">Roseitalea porphyridii</name>
    <dbReference type="NCBI Taxonomy" id="1852022"/>
    <lineage>
        <taxon>Bacteria</taxon>
        <taxon>Pseudomonadati</taxon>
        <taxon>Pseudomonadota</taxon>
        <taxon>Alphaproteobacteria</taxon>
        <taxon>Hyphomicrobiales</taxon>
        <taxon>Ahrensiaceae</taxon>
        <taxon>Roseitalea</taxon>
    </lineage>
</organism>
<dbReference type="PROSITE" id="PS00175">
    <property type="entry name" value="PG_MUTASE"/>
    <property type="match status" value="1"/>
</dbReference>
<feature type="active site" description="Proton donor/acceptor" evidence="1">
    <location>
        <position position="92"/>
    </location>
</feature>
<dbReference type="RefSeq" id="WP_131615675.1">
    <property type="nucleotide sequence ID" value="NZ_CP036532.1"/>
</dbReference>
<dbReference type="AlphaFoldDB" id="A0A4V1A3Q8"/>